<evidence type="ECO:0000259" key="16">
    <source>
        <dbReference type="PROSITE" id="PS50885"/>
    </source>
</evidence>
<dbReference type="SUPFAM" id="SSF55874">
    <property type="entry name" value="ATPase domain of HSP90 chaperone/DNA topoisomerase II/histidine kinase"/>
    <property type="match status" value="1"/>
</dbReference>
<dbReference type="Gene3D" id="3.30.565.10">
    <property type="entry name" value="Histidine kinase-like ATPase, C-terminal domain"/>
    <property type="match status" value="1"/>
</dbReference>
<dbReference type="EMBL" id="FNQO01000001">
    <property type="protein sequence ID" value="SDZ80432.1"/>
    <property type="molecule type" value="Genomic_DNA"/>
</dbReference>
<reference evidence="18" key="1">
    <citation type="submission" date="2016-10" db="EMBL/GenBank/DDBJ databases">
        <authorList>
            <person name="Varghese N."/>
            <person name="Submissions S."/>
        </authorList>
    </citation>
    <scope>NUCLEOTIDE SEQUENCE [LARGE SCALE GENOMIC DNA]</scope>
    <source>
        <strain evidence="18">CGMCC 1.10657</strain>
    </source>
</reference>
<dbReference type="Proteomes" id="UP000198658">
    <property type="component" value="Unassembled WGS sequence"/>
</dbReference>
<evidence type="ECO:0000256" key="5">
    <source>
        <dbReference type="ARBA" id="ARBA00022519"/>
    </source>
</evidence>
<keyword evidence="7" id="KW-0808">Transferase</keyword>
<dbReference type="InterPro" id="IPR004358">
    <property type="entry name" value="Sig_transdc_His_kin-like_C"/>
</dbReference>
<dbReference type="InterPro" id="IPR005467">
    <property type="entry name" value="His_kinase_dom"/>
</dbReference>
<keyword evidence="9" id="KW-0547">Nucleotide-binding</keyword>
<keyword evidence="14" id="KW-0472">Membrane</keyword>
<dbReference type="SUPFAM" id="SSF47384">
    <property type="entry name" value="Homodimeric domain of signal transducing histidine kinase"/>
    <property type="match status" value="1"/>
</dbReference>
<dbReference type="InterPro" id="IPR036097">
    <property type="entry name" value="HisK_dim/P_sf"/>
</dbReference>
<keyword evidence="18" id="KW-1185">Reference proteome</keyword>
<accession>A0A1H3W288</accession>
<dbReference type="PRINTS" id="PR00344">
    <property type="entry name" value="BCTRLSENSOR"/>
</dbReference>
<feature type="domain" description="HAMP" evidence="16">
    <location>
        <begin position="191"/>
        <end position="243"/>
    </location>
</feature>
<dbReference type="GO" id="GO:0000155">
    <property type="term" value="F:phosphorelay sensor kinase activity"/>
    <property type="evidence" value="ECO:0007669"/>
    <property type="project" value="InterPro"/>
</dbReference>
<gene>
    <name evidence="17" type="ORF">SAMN05216562_0440</name>
</gene>
<dbReference type="PANTHER" id="PTHR44936:SF5">
    <property type="entry name" value="SENSOR HISTIDINE KINASE ENVZ"/>
    <property type="match status" value="1"/>
</dbReference>
<dbReference type="Gene3D" id="1.10.287.130">
    <property type="match status" value="1"/>
</dbReference>
<evidence type="ECO:0000256" key="7">
    <source>
        <dbReference type="ARBA" id="ARBA00022679"/>
    </source>
</evidence>
<protein>
    <recommendedName>
        <fullName evidence="3">histidine kinase</fullName>
        <ecNumber evidence="3">2.7.13.3</ecNumber>
    </recommendedName>
</protein>
<keyword evidence="13" id="KW-0902">Two-component regulatory system</keyword>
<keyword evidence="10 17" id="KW-0418">Kinase</keyword>
<evidence type="ECO:0000256" key="14">
    <source>
        <dbReference type="ARBA" id="ARBA00023136"/>
    </source>
</evidence>
<keyword evidence="5" id="KW-0997">Cell inner membrane</keyword>
<comment type="subcellular location">
    <subcellularLocation>
        <location evidence="2">Cell inner membrane</location>
        <topology evidence="2">Multi-pass membrane protein</topology>
    </subcellularLocation>
</comment>
<dbReference type="InterPro" id="IPR036890">
    <property type="entry name" value="HATPase_C_sf"/>
</dbReference>
<evidence type="ECO:0000256" key="4">
    <source>
        <dbReference type="ARBA" id="ARBA00022475"/>
    </source>
</evidence>
<evidence type="ECO:0000256" key="10">
    <source>
        <dbReference type="ARBA" id="ARBA00022777"/>
    </source>
</evidence>
<evidence type="ECO:0000256" key="1">
    <source>
        <dbReference type="ARBA" id="ARBA00000085"/>
    </source>
</evidence>
<dbReference type="RefSeq" id="WP_170833090.1">
    <property type="nucleotide sequence ID" value="NZ_FNQO01000001.1"/>
</dbReference>
<sequence>MKFRLPHTIRSRTILVLFCAFLLSHTISLAIYEFNRDKTILLTEATDMADRIIGVVELARSFPERDRQRILAAAETQFLTMFPEPGNLDDERCRDNEFSHRLAESLDAAFADVPDFHAQVCLRRLKPAPLLARNEPLHGFDVLVAVNFPDNERAVFHAILPEGESLIHDAVLVYLLFSGLIALLLAGYLIRKTVAPLGQLAKAADSIGTNIDTPPLPENGPTEVAAAARAFNRMQQRLARMVHGQTEMLAAISHDLRSAVTRLQLRAELLQDHQEREGLQRVVDDMKTMIQSVLDFVRGLDPSETPRRTDLSALAESLCDDLKEEGYPVQFCGGGTDCVTECRPVVLRRSLHNLIDNAIKYGSEAKVSVESRADSIHIAVEDCGPGIPAHELEAVLQPFYRLEKSRNSKTGGVGLGLSITGNTVQAHGGELLLENMDGGGLRVQMKLSKC</sequence>
<evidence type="ECO:0000313" key="18">
    <source>
        <dbReference type="Proteomes" id="UP000198658"/>
    </source>
</evidence>
<name>A0A1H3W288_9GAMM</name>
<proteinExistence type="predicted"/>
<evidence type="ECO:0000256" key="3">
    <source>
        <dbReference type="ARBA" id="ARBA00012438"/>
    </source>
</evidence>
<dbReference type="CDD" id="cd00082">
    <property type="entry name" value="HisKA"/>
    <property type="match status" value="1"/>
</dbReference>
<dbReference type="SMART" id="SM00387">
    <property type="entry name" value="HATPase_c"/>
    <property type="match status" value="1"/>
</dbReference>
<keyword evidence="12" id="KW-1133">Transmembrane helix</keyword>
<keyword evidence="6" id="KW-0597">Phosphoprotein</keyword>
<dbReference type="CDD" id="cd06225">
    <property type="entry name" value="HAMP"/>
    <property type="match status" value="1"/>
</dbReference>
<dbReference type="EC" id="2.7.13.3" evidence="3"/>
<dbReference type="InterPro" id="IPR050980">
    <property type="entry name" value="2C_sensor_his_kinase"/>
</dbReference>
<dbReference type="InterPro" id="IPR003594">
    <property type="entry name" value="HATPase_dom"/>
</dbReference>
<dbReference type="STRING" id="658218.SAMN05216562_0440"/>
<evidence type="ECO:0000256" key="12">
    <source>
        <dbReference type="ARBA" id="ARBA00022989"/>
    </source>
</evidence>
<evidence type="ECO:0000256" key="8">
    <source>
        <dbReference type="ARBA" id="ARBA00022692"/>
    </source>
</evidence>
<evidence type="ECO:0000259" key="15">
    <source>
        <dbReference type="PROSITE" id="PS50109"/>
    </source>
</evidence>
<dbReference type="SMART" id="SM00304">
    <property type="entry name" value="HAMP"/>
    <property type="match status" value="1"/>
</dbReference>
<keyword evidence="4" id="KW-1003">Cell membrane</keyword>
<dbReference type="Pfam" id="PF00672">
    <property type="entry name" value="HAMP"/>
    <property type="match status" value="1"/>
</dbReference>
<evidence type="ECO:0000256" key="2">
    <source>
        <dbReference type="ARBA" id="ARBA00004429"/>
    </source>
</evidence>
<dbReference type="PROSITE" id="PS50109">
    <property type="entry name" value="HIS_KIN"/>
    <property type="match status" value="1"/>
</dbReference>
<dbReference type="AlphaFoldDB" id="A0A1H3W288"/>
<evidence type="ECO:0000313" key="17">
    <source>
        <dbReference type="EMBL" id="SDZ80432.1"/>
    </source>
</evidence>
<dbReference type="InterPro" id="IPR003661">
    <property type="entry name" value="HisK_dim/P_dom"/>
</dbReference>
<keyword evidence="8" id="KW-0812">Transmembrane</keyword>
<dbReference type="Pfam" id="PF02518">
    <property type="entry name" value="HATPase_c"/>
    <property type="match status" value="1"/>
</dbReference>
<dbReference type="Pfam" id="PF00512">
    <property type="entry name" value="HisKA"/>
    <property type="match status" value="1"/>
</dbReference>
<dbReference type="InterPro" id="IPR003660">
    <property type="entry name" value="HAMP_dom"/>
</dbReference>
<evidence type="ECO:0000256" key="6">
    <source>
        <dbReference type="ARBA" id="ARBA00022553"/>
    </source>
</evidence>
<dbReference type="SMART" id="SM00388">
    <property type="entry name" value="HisKA"/>
    <property type="match status" value="1"/>
</dbReference>
<evidence type="ECO:0000256" key="11">
    <source>
        <dbReference type="ARBA" id="ARBA00022840"/>
    </source>
</evidence>
<dbReference type="GO" id="GO:0005886">
    <property type="term" value="C:plasma membrane"/>
    <property type="evidence" value="ECO:0007669"/>
    <property type="project" value="UniProtKB-SubCell"/>
</dbReference>
<organism evidence="17 18">
    <name type="scientific">Microbulbifer marinus</name>
    <dbReference type="NCBI Taxonomy" id="658218"/>
    <lineage>
        <taxon>Bacteria</taxon>
        <taxon>Pseudomonadati</taxon>
        <taxon>Pseudomonadota</taxon>
        <taxon>Gammaproteobacteria</taxon>
        <taxon>Cellvibrionales</taxon>
        <taxon>Microbulbiferaceae</taxon>
        <taxon>Microbulbifer</taxon>
    </lineage>
</organism>
<keyword evidence="11" id="KW-0067">ATP-binding</keyword>
<feature type="domain" description="Histidine kinase" evidence="15">
    <location>
        <begin position="251"/>
        <end position="450"/>
    </location>
</feature>
<comment type="catalytic activity">
    <reaction evidence="1">
        <text>ATP + protein L-histidine = ADP + protein N-phospho-L-histidine.</text>
        <dbReference type="EC" id="2.7.13.3"/>
    </reaction>
</comment>
<dbReference type="PANTHER" id="PTHR44936">
    <property type="entry name" value="SENSOR PROTEIN CREC"/>
    <property type="match status" value="1"/>
</dbReference>
<evidence type="ECO:0000256" key="9">
    <source>
        <dbReference type="ARBA" id="ARBA00022741"/>
    </source>
</evidence>
<dbReference type="PROSITE" id="PS50885">
    <property type="entry name" value="HAMP"/>
    <property type="match status" value="1"/>
</dbReference>
<dbReference type="GO" id="GO:0005524">
    <property type="term" value="F:ATP binding"/>
    <property type="evidence" value="ECO:0007669"/>
    <property type="project" value="UniProtKB-KW"/>
</dbReference>
<evidence type="ECO:0000256" key="13">
    <source>
        <dbReference type="ARBA" id="ARBA00023012"/>
    </source>
</evidence>